<dbReference type="EMBL" id="AJWZ01003136">
    <property type="protein sequence ID" value="EKC69056.1"/>
    <property type="molecule type" value="Genomic_DNA"/>
</dbReference>
<gene>
    <name evidence="1" type="ORF">OBE_04603</name>
</gene>
<evidence type="ECO:0008006" key="2">
    <source>
        <dbReference type="Google" id="ProtNLM"/>
    </source>
</evidence>
<evidence type="ECO:0000313" key="1">
    <source>
        <dbReference type="EMBL" id="EKC69056.1"/>
    </source>
</evidence>
<name>K1UC54_9ZZZZ</name>
<protein>
    <recommendedName>
        <fullName evidence="2">DUF4177 domain-containing protein</fullName>
    </recommendedName>
</protein>
<accession>K1UC54</accession>
<proteinExistence type="predicted"/>
<reference evidence="1" key="1">
    <citation type="journal article" date="2013" name="Environ. Microbiol.">
        <title>Microbiota from the distal guts of lean and obese adolescents exhibit partial functional redundancy besides clear differences in community structure.</title>
        <authorList>
            <person name="Ferrer M."/>
            <person name="Ruiz A."/>
            <person name="Lanza F."/>
            <person name="Haange S.B."/>
            <person name="Oberbach A."/>
            <person name="Till H."/>
            <person name="Bargiela R."/>
            <person name="Campoy C."/>
            <person name="Segura M.T."/>
            <person name="Richter M."/>
            <person name="von Bergen M."/>
            <person name="Seifert J."/>
            <person name="Suarez A."/>
        </authorList>
    </citation>
    <scope>NUCLEOTIDE SEQUENCE</scope>
</reference>
<organism evidence="1">
    <name type="scientific">human gut metagenome</name>
    <dbReference type="NCBI Taxonomy" id="408170"/>
    <lineage>
        <taxon>unclassified sequences</taxon>
        <taxon>metagenomes</taxon>
        <taxon>organismal metagenomes</taxon>
    </lineage>
</organism>
<comment type="caution">
    <text evidence="1">The sequence shown here is derived from an EMBL/GenBank/DDBJ whole genome shotgun (WGS) entry which is preliminary data.</text>
</comment>
<sequence>MKFVRVEYDNNRVAGAELTSHREVIEEYALKGYKYLGFVPVKLGPSGKMLALDLVFDNK</sequence>
<dbReference type="AlphaFoldDB" id="K1UC54"/>